<dbReference type="PANTHER" id="PTHR42837:SF2">
    <property type="entry name" value="MEMBRANE METALLOPROTEASE ARASP2, CHLOROPLASTIC-RELATED"/>
    <property type="match status" value="1"/>
</dbReference>
<feature type="domain" description="PDZ" evidence="12">
    <location>
        <begin position="98"/>
        <end position="176"/>
    </location>
</feature>
<dbReference type="InterPro" id="IPR008915">
    <property type="entry name" value="Peptidase_M50"/>
</dbReference>
<dbReference type="SMART" id="SM00228">
    <property type="entry name" value="PDZ"/>
    <property type="match status" value="1"/>
</dbReference>
<evidence type="ECO:0000256" key="10">
    <source>
        <dbReference type="ARBA" id="ARBA00023136"/>
    </source>
</evidence>
<dbReference type="CDD" id="cd06163">
    <property type="entry name" value="S2P-M50_PDZ_RseP-like"/>
    <property type="match status" value="1"/>
</dbReference>
<dbReference type="GO" id="GO:0004222">
    <property type="term" value="F:metalloendopeptidase activity"/>
    <property type="evidence" value="ECO:0007669"/>
    <property type="project" value="InterPro"/>
</dbReference>
<dbReference type="Pfam" id="PF02163">
    <property type="entry name" value="Peptidase_M50"/>
    <property type="match status" value="1"/>
</dbReference>
<comment type="caution">
    <text evidence="13">The sequence shown here is derived from an EMBL/GenBank/DDBJ whole genome shotgun (WGS) entry which is preliminary data.</text>
</comment>
<comment type="cofactor">
    <cofactor evidence="1">
        <name>Zn(2+)</name>
        <dbReference type="ChEBI" id="CHEBI:29105"/>
    </cofactor>
</comment>
<dbReference type="PANTHER" id="PTHR42837">
    <property type="entry name" value="REGULATOR OF SIGMA-E PROTEASE RSEP"/>
    <property type="match status" value="1"/>
</dbReference>
<dbReference type="InterPro" id="IPR001478">
    <property type="entry name" value="PDZ"/>
</dbReference>
<evidence type="ECO:0000256" key="11">
    <source>
        <dbReference type="SAM" id="Phobius"/>
    </source>
</evidence>
<evidence type="ECO:0000259" key="12">
    <source>
        <dbReference type="SMART" id="SM00228"/>
    </source>
</evidence>
<evidence type="ECO:0000256" key="5">
    <source>
        <dbReference type="ARBA" id="ARBA00022692"/>
    </source>
</evidence>
<dbReference type="GO" id="GO:0006508">
    <property type="term" value="P:proteolysis"/>
    <property type="evidence" value="ECO:0007669"/>
    <property type="project" value="UniProtKB-KW"/>
</dbReference>
<keyword evidence="8 11" id="KW-1133">Transmembrane helix</keyword>
<dbReference type="SUPFAM" id="SSF50156">
    <property type="entry name" value="PDZ domain-like"/>
    <property type="match status" value="1"/>
</dbReference>
<evidence type="ECO:0000256" key="6">
    <source>
        <dbReference type="ARBA" id="ARBA00022801"/>
    </source>
</evidence>
<dbReference type="Proteomes" id="UP000176198">
    <property type="component" value="Unassembled WGS sequence"/>
</dbReference>
<evidence type="ECO:0000313" key="14">
    <source>
        <dbReference type="Proteomes" id="UP000176198"/>
    </source>
</evidence>
<evidence type="ECO:0000256" key="4">
    <source>
        <dbReference type="ARBA" id="ARBA00022670"/>
    </source>
</evidence>
<keyword evidence="7" id="KW-0862">Zinc</keyword>
<feature type="transmembrane region" description="Helical" evidence="11">
    <location>
        <begin position="291"/>
        <end position="312"/>
    </location>
</feature>
<comment type="similarity">
    <text evidence="3">Belongs to the peptidase M50B family.</text>
</comment>
<gene>
    <name evidence="13" type="ORF">A2115_02460</name>
</gene>
<accession>A0A1F7WGT8</accession>
<proteinExistence type="inferred from homology"/>
<evidence type="ECO:0000256" key="9">
    <source>
        <dbReference type="ARBA" id="ARBA00023049"/>
    </source>
</evidence>
<feature type="transmembrane region" description="Helical" evidence="11">
    <location>
        <begin position="84"/>
        <end position="105"/>
    </location>
</feature>
<dbReference type="Pfam" id="PF17820">
    <property type="entry name" value="PDZ_6"/>
    <property type="match status" value="1"/>
</dbReference>
<feature type="transmembrane region" description="Helical" evidence="11">
    <location>
        <begin position="337"/>
        <end position="356"/>
    </location>
</feature>
<keyword evidence="5 11" id="KW-0812">Transmembrane</keyword>
<name>A0A1F7WGT8_9BACT</name>
<keyword evidence="9" id="KW-0482">Metalloprotease</keyword>
<dbReference type="EMBL" id="MGFJ01000032">
    <property type="protein sequence ID" value="OGM02022.1"/>
    <property type="molecule type" value="Genomic_DNA"/>
</dbReference>
<evidence type="ECO:0000256" key="8">
    <source>
        <dbReference type="ARBA" id="ARBA00022989"/>
    </source>
</evidence>
<evidence type="ECO:0000256" key="3">
    <source>
        <dbReference type="ARBA" id="ARBA00007931"/>
    </source>
</evidence>
<dbReference type="InterPro" id="IPR004387">
    <property type="entry name" value="Pept_M50_Zn"/>
</dbReference>
<keyword evidence="6" id="KW-0378">Hydrolase</keyword>
<dbReference type="STRING" id="1802471.A2115_02460"/>
<evidence type="ECO:0000256" key="1">
    <source>
        <dbReference type="ARBA" id="ARBA00001947"/>
    </source>
</evidence>
<keyword evidence="10 11" id="KW-0472">Membrane</keyword>
<sequence>LALSVLILVHELGHFLVARKAGIWVEEFGFGLPPRIVAKKIGETVYSLNLLPFGGFVKLHGEADDESLSKPKQAFLNKSLKARFAVIVAGVIMNFLLAGLIFAGINTISGIPTYHEVGQVTVLNVEKDSPAEKSDLKPGDNIKSINKVQVKTTEEFIKIVEEKRGESVEIELLRNGESYSVFVTPRQKEAIEGDFFNKISATLKNFANDEGSIGVAITSKEAEIVYPPLWKRPLVGISYGFSEAVSWGKSIVVGIAKTFVGLAFGIAPKLVGPVGLLFLGTEVAKQGIIDLLNFFAVISVNLAIINILPLPALDGGRLLFLVIEGVIGKKVVPRVEAGIHTVGMAILLLLIFVITFNEVRILISAGSISGFLESVLR</sequence>
<organism evidence="13 14">
    <name type="scientific">Candidatus Woesebacteria bacterium GWA1_41_8</name>
    <dbReference type="NCBI Taxonomy" id="1802471"/>
    <lineage>
        <taxon>Bacteria</taxon>
        <taxon>Candidatus Woeseibacteriota</taxon>
    </lineage>
</organism>
<evidence type="ECO:0000313" key="13">
    <source>
        <dbReference type="EMBL" id="OGM02022.1"/>
    </source>
</evidence>
<protein>
    <recommendedName>
        <fullName evidence="12">PDZ domain-containing protein</fullName>
    </recommendedName>
</protein>
<dbReference type="AlphaFoldDB" id="A0A1F7WGT8"/>
<evidence type="ECO:0000256" key="7">
    <source>
        <dbReference type="ARBA" id="ARBA00022833"/>
    </source>
</evidence>
<comment type="subcellular location">
    <subcellularLocation>
        <location evidence="2">Membrane</location>
        <topology evidence="2">Multi-pass membrane protein</topology>
    </subcellularLocation>
</comment>
<dbReference type="InterPro" id="IPR041489">
    <property type="entry name" value="PDZ_6"/>
</dbReference>
<reference evidence="13 14" key="1">
    <citation type="journal article" date="2016" name="Nat. Commun.">
        <title>Thousands of microbial genomes shed light on interconnected biogeochemical processes in an aquifer system.</title>
        <authorList>
            <person name="Anantharaman K."/>
            <person name="Brown C.T."/>
            <person name="Hug L.A."/>
            <person name="Sharon I."/>
            <person name="Castelle C.J."/>
            <person name="Probst A.J."/>
            <person name="Thomas B.C."/>
            <person name="Singh A."/>
            <person name="Wilkins M.J."/>
            <person name="Karaoz U."/>
            <person name="Brodie E.L."/>
            <person name="Williams K.H."/>
            <person name="Hubbard S.S."/>
            <person name="Banfield J.F."/>
        </authorList>
    </citation>
    <scope>NUCLEOTIDE SEQUENCE [LARGE SCALE GENOMIC DNA]</scope>
</reference>
<keyword evidence="4" id="KW-0645">Protease</keyword>
<dbReference type="Gene3D" id="2.30.42.10">
    <property type="match status" value="1"/>
</dbReference>
<dbReference type="InterPro" id="IPR036034">
    <property type="entry name" value="PDZ_sf"/>
</dbReference>
<evidence type="ECO:0000256" key="2">
    <source>
        <dbReference type="ARBA" id="ARBA00004141"/>
    </source>
</evidence>
<feature type="non-terminal residue" evidence="13">
    <location>
        <position position="1"/>
    </location>
</feature>
<dbReference type="GO" id="GO:0016020">
    <property type="term" value="C:membrane"/>
    <property type="evidence" value="ECO:0007669"/>
    <property type="project" value="UniProtKB-SubCell"/>
</dbReference>